<name>A0AAU9RSC2_THLAR</name>
<dbReference type="AlphaFoldDB" id="A0AAU9RSC2"/>
<proteinExistence type="predicted"/>
<dbReference type="Proteomes" id="UP000836841">
    <property type="component" value="Chromosome 2"/>
</dbReference>
<evidence type="ECO:0000313" key="1">
    <source>
        <dbReference type="EMBL" id="CAH2046217.1"/>
    </source>
</evidence>
<dbReference type="EMBL" id="OU466858">
    <property type="protein sequence ID" value="CAH2046217.1"/>
    <property type="molecule type" value="Genomic_DNA"/>
</dbReference>
<sequence>MSVWVSWSTLLLDNRMCSNVHASTLWLHVLETLIRGD</sequence>
<keyword evidence="2" id="KW-1185">Reference proteome</keyword>
<gene>
    <name evidence="1" type="ORF">TAV2_LOCUS7207</name>
</gene>
<protein>
    <submittedName>
        <fullName evidence="1">Uncharacterized protein</fullName>
    </submittedName>
</protein>
<reference evidence="1 2" key="1">
    <citation type="submission" date="2022-03" db="EMBL/GenBank/DDBJ databases">
        <authorList>
            <person name="Nunn A."/>
            <person name="Chopra R."/>
            <person name="Nunn A."/>
            <person name="Contreras Garrido A."/>
        </authorList>
    </citation>
    <scope>NUCLEOTIDE SEQUENCE [LARGE SCALE GENOMIC DNA]</scope>
</reference>
<accession>A0AAU9RSC2</accession>
<organism evidence="1 2">
    <name type="scientific">Thlaspi arvense</name>
    <name type="common">Field penny-cress</name>
    <dbReference type="NCBI Taxonomy" id="13288"/>
    <lineage>
        <taxon>Eukaryota</taxon>
        <taxon>Viridiplantae</taxon>
        <taxon>Streptophyta</taxon>
        <taxon>Embryophyta</taxon>
        <taxon>Tracheophyta</taxon>
        <taxon>Spermatophyta</taxon>
        <taxon>Magnoliopsida</taxon>
        <taxon>eudicotyledons</taxon>
        <taxon>Gunneridae</taxon>
        <taxon>Pentapetalae</taxon>
        <taxon>rosids</taxon>
        <taxon>malvids</taxon>
        <taxon>Brassicales</taxon>
        <taxon>Brassicaceae</taxon>
        <taxon>Thlaspideae</taxon>
        <taxon>Thlaspi</taxon>
    </lineage>
</organism>
<evidence type="ECO:0000313" key="2">
    <source>
        <dbReference type="Proteomes" id="UP000836841"/>
    </source>
</evidence>